<accession>A0ABS1BHB7</accession>
<dbReference type="InterPro" id="IPR026444">
    <property type="entry name" value="Secre_tail"/>
</dbReference>
<feature type="domain" description="Secretion system C-terminal sorting" evidence="2">
    <location>
        <begin position="275"/>
        <end position="345"/>
    </location>
</feature>
<evidence type="ECO:0000313" key="4">
    <source>
        <dbReference type="Proteomes" id="UP000660024"/>
    </source>
</evidence>
<evidence type="ECO:0000259" key="2">
    <source>
        <dbReference type="Pfam" id="PF18962"/>
    </source>
</evidence>
<dbReference type="Gene3D" id="2.60.40.10">
    <property type="entry name" value="Immunoglobulins"/>
    <property type="match status" value="1"/>
</dbReference>
<feature type="chain" id="PRO_5047014385" evidence="1">
    <location>
        <begin position="20"/>
        <end position="354"/>
    </location>
</feature>
<dbReference type="NCBIfam" id="TIGR04183">
    <property type="entry name" value="Por_Secre_tail"/>
    <property type="match status" value="1"/>
</dbReference>
<keyword evidence="1" id="KW-0732">Signal</keyword>
<keyword evidence="4" id="KW-1185">Reference proteome</keyword>
<protein>
    <submittedName>
        <fullName evidence="3">T9SS type A sorting domain-containing protein</fullName>
    </submittedName>
</protein>
<feature type="signal peptide" evidence="1">
    <location>
        <begin position="1"/>
        <end position="19"/>
    </location>
</feature>
<evidence type="ECO:0000256" key="1">
    <source>
        <dbReference type="SAM" id="SignalP"/>
    </source>
</evidence>
<sequence length="354" mass="39264">MKKIFTLLGLLLLGIVVKAQTPVDFETSTLTWGAAASDVNASFANPSKTGINISNTVLQIATQADGPNYGLAYTNNYTPFLVTTANCVVKMMVYKPVTSNVTFSFKPNDMSSSLELSVPNTTINQWEELTFDFTPFIGKTVIELAVFVDNRDHRPTAVTGYFDNISFNDQSTLPLKLTSFTGSFNGLQNTLNWKTASELNINHFEVEKSIDGKLFSKIGELKGGKSEYSFVDKNISFIGALYYRLKMIDNDGTFTYSNIVAINNKSKNETSFSFYPNPAIDYLNVNLISKEASTATLSVYDLSGKLIRESIHSFNIGNNTVRVNTSDLQSGSYLLRITDNKSKLIQTRKFLVSR</sequence>
<dbReference type="InterPro" id="IPR013783">
    <property type="entry name" value="Ig-like_fold"/>
</dbReference>
<comment type="caution">
    <text evidence="3">The sequence shown here is derived from an EMBL/GenBank/DDBJ whole genome shotgun (WGS) entry which is preliminary data.</text>
</comment>
<organism evidence="3 4">
    <name type="scientific">Pedobacter segetis</name>
    <dbReference type="NCBI Taxonomy" id="2793069"/>
    <lineage>
        <taxon>Bacteria</taxon>
        <taxon>Pseudomonadati</taxon>
        <taxon>Bacteroidota</taxon>
        <taxon>Sphingobacteriia</taxon>
        <taxon>Sphingobacteriales</taxon>
        <taxon>Sphingobacteriaceae</taxon>
        <taxon>Pedobacter</taxon>
    </lineage>
</organism>
<dbReference type="RefSeq" id="WP_200585045.1">
    <property type="nucleotide sequence ID" value="NZ_JAEHFY010000005.1"/>
</dbReference>
<evidence type="ECO:0000313" key="3">
    <source>
        <dbReference type="EMBL" id="MBK0382263.1"/>
    </source>
</evidence>
<dbReference type="EMBL" id="JAEHFY010000005">
    <property type="protein sequence ID" value="MBK0382263.1"/>
    <property type="molecule type" value="Genomic_DNA"/>
</dbReference>
<dbReference type="Pfam" id="PF18962">
    <property type="entry name" value="Por_Secre_tail"/>
    <property type="match status" value="1"/>
</dbReference>
<gene>
    <name evidence="3" type="ORF">I5M32_04755</name>
</gene>
<proteinExistence type="predicted"/>
<name>A0ABS1BHB7_9SPHI</name>
<dbReference type="Proteomes" id="UP000660024">
    <property type="component" value="Unassembled WGS sequence"/>
</dbReference>
<reference evidence="3 4" key="1">
    <citation type="submission" date="2020-12" db="EMBL/GenBank/DDBJ databases">
        <title>Bacterial novel species Pedobacter sp. SD-b isolated from soil.</title>
        <authorList>
            <person name="Jung H.-Y."/>
        </authorList>
    </citation>
    <scope>NUCLEOTIDE SEQUENCE [LARGE SCALE GENOMIC DNA]</scope>
    <source>
        <strain evidence="3 4">SD-b</strain>
    </source>
</reference>